<dbReference type="EMBL" id="LXQA010507869">
    <property type="protein sequence ID" value="MCI56144.1"/>
    <property type="molecule type" value="Genomic_DNA"/>
</dbReference>
<reference evidence="1 2" key="1">
    <citation type="journal article" date="2018" name="Front. Plant Sci.">
        <title>Red Clover (Trifolium pratense) and Zigzag Clover (T. medium) - A Picture of Genomic Similarities and Differences.</title>
        <authorList>
            <person name="Dluhosova J."/>
            <person name="Istvanek J."/>
            <person name="Nedelnik J."/>
            <person name="Repkova J."/>
        </authorList>
    </citation>
    <scope>NUCLEOTIDE SEQUENCE [LARGE SCALE GENOMIC DNA]</scope>
    <source>
        <strain evidence="2">cv. 10/8</strain>
        <tissue evidence="1">Leaf</tissue>
    </source>
</reference>
<organism evidence="1 2">
    <name type="scientific">Trifolium medium</name>
    <dbReference type="NCBI Taxonomy" id="97028"/>
    <lineage>
        <taxon>Eukaryota</taxon>
        <taxon>Viridiplantae</taxon>
        <taxon>Streptophyta</taxon>
        <taxon>Embryophyta</taxon>
        <taxon>Tracheophyta</taxon>
        <taxon>Spermatophyta</taxon>
        <taxon>Magnoliopsida</taxon>
        <taxon>eudicotyledons</taxon>
        <taxon>Gunneridae</taxon>
        <taxon>Pentapetalae</taxon>
        <taxon>rosids</taxon>
        <taxon>fabids</taxon>
        <taxon>Fabales</taxon>
        <taxon>Fabaceae</taxon>
        <taxon>Papilionoideae</taxon>
        <taxon>50 kb inversion clade</taxon>
        <taxon>NPAAA clade</taxon>
        <taxon>Hologalegina</taxon>
        <taxon>IRL clade</taxon>
        <taxon>Trifolieae</taxon>
        <taxon>Trifolium</taxon>
    </lineage>
</organism>
<keyword evidence="2" id="KW-1185">Reference proteome</keyword>
<dbReference type="Proteomes" id="UP000265520">
    <property type="component" value="Unassembled WGS sequence"/>
</dbReference>
<comment type="caution">
    <text evidence="1">The sequence shown here is derived from an EMBL/GenBank/DDBJ whole genome shotgun (WGS) entry which is preliminary data.</text>
</comment>
<evidence type="ECO:0000313" key="1">
    <source>
        <dbReference type="EMBL" id="MCI56144.1"/>
    </source>
</evidence>
<feature type="non-terminal residue" evidence="1">
    <location>
        <position position="1"/>
    </location>
</feature>
<dbReference type="AlphaFoldDB" id="A0A392T6I9"/>
<proteinExistence type="predicted"/>
<evidence type="ECO:0000313" key="2">
    <source>
        <dbReference type="Proteomes" id="UP000265520"/>
    </source>
</evidence>
<accession>A0A392T6I9</accession>
<sequence length="61" mass="7044">GYVTWAGVYGSWVWEIVGKLAGFYHLVRPWEKGLNQVVVLDLWWVGSKMRIDIEDSGLCME</sequence>
<protein>
    <submittedName>
        <fullName evidence="1">Uncharacterized protein</fullName>
    </submittedName>
</protein>
<name>A0A392T6I9_9FABA</name>